<dbReference type="Proteomes" id="UP000494116">
    <property type="component" value="Unassembled WGS sequence"/>
</dbReference>
<comment type="caution">
    <text evidence="1">The sequence shown here is derived from an EMBL/GenBank/DDBJ whole genome shotgun (WGS) entry which is preliminary data.</text>
</comment>
<evidence type="ECO:0000313" key="1">
    <source>
        <dbReference type="EMBL" id="CAB3728899.1"/>
    </source>
</evidence>
<name>A0ABM8L2S6_9BURK</name>
<organism evidence="1 2">
    <name type="scientific">Achromobacter piechaudii</name>
    <dbReference type="NCBI Taxonomy" id="72556"/>
    <lineage>
        <taxon>Bacteria</taxon>
        <taxon>Pseudomonadati</taxon>
        <taxon>Pseudomonadota</taxon>
        <taxon>Betaproteobacteria</taxon>
        <taxon>Burkholderiales</taxon>
        <taxon>Alcaligenaceae</taxon>
        <taxon>Achromobacter</taxon>
    </lineage>
</organism>
<dbReference type="RefSeq" id="WP_061306699.1">
    <property type="nucleotide sequence ID" value="NZ_CADIJS010000004.1"/>
</dbReference>
<dbReference type="EMBL" id="CADIJS010000004">
    <property type="protein sequence ID" value="CAB3728899.1"/>
    <property type="molecule type" value="Genomic_DNA"/>
</dbReference>
<proteinExistence type="predicted"/>
<gene>
    <name evidence="1" type="ORF">LMG1873_04624</name>
</gene>
<evidence type="ECO:0000313" key="2">
    <source>
        <dbReference type="Proteomes" id="UP000494116"/>
    </source>
</evidence>
<sequence length="105" mass="12069">MTELTHEQRLAMDRANRAEAITQDPLVLAALAQLEEDIFEVWKDPKLNAEQREELHRMHKTLGRFVGVFDAYIMGGAEPRHILGVPAPEKTFLQRIKERIHGKKA</sequence>
<accession>A0ABM8L2S6</accession>
<protein>
    <submittedName>
        <fullName evidence="1">Uncharacterized protein</fullName>
    </submittedName>
</protein>
<keyword evidence="2" id="KW-1185">Reference proteome</keyword>
<reference evidence="1 2" key="1">
    <citation type="submission" date="2020-04" db="EMBL/GenBank/DDBJ databases">
        <authorList>
            <person name="De Canck E."/>
        </authorList>
    </citation>
    <scope>NUCLEOTIDE SEQUENCE [LARGE SCALE GENOMIC DNA]</scope>
    <source>
        <strain evidence="1 2">LMG 1873</strain>
    </source>
</reference>